<evidence type="ECO:0000256" key="12">
    <source>
        <dbReference type="HAMAP-Rule" id="MF_01844"/>
    </source>
</evidence>
<evidence type="ECO:0000313" key="15">
    <source>
        <dbReference type="EMBL" id="GLI27031.1"/>
    </source>
</evidence>
<feature type="domain" description="Thioredoxin" evidence="14">
    <location>
        <begin position="416"/>
        <end position="619"/>
    </location>
</feature>
<keyword evidence="10 12" id="KW-0472">Membrane</keyword>
<dbReference type="Gene3D" id="3.40.30.10">
    <property type="entry name" value="Glutaredoxin"/>
    <property type="match status" value="1"/>
</dbReference>
<gene>
    <name evidence="15" type="primary">nhaA2</name>
    <name evidence="12" type="synonym">nhaA</name>
    <name evidence="15" type="ORF">ARHIZOSPH14_12730</name>
</gene>
<evidence type="ECO:0000256" key="11">
    <source>
        <dbReference type="ARBA" id="ARBA00023201"/>
    </source>
</evidence>
<evidence type="ECO:0000256" key="10">
    <source>
        <dbReference type="ARBA" id="ARBA00023136"/>
    </source>
</evidence>
<sequence>MGEPIELSTAPSRPDRPARPGRSRRPRFSGGSSERTAAGLLLLATLVAITWANSPMSATYDEFWSTEIELAVGSFEAHISLRHLVNDGIMTLFFFAIGLEVKREITLGELTDRSRAMVPVIAAVAGLVVPALFFLAVAGTTEQAHAWGAVISTDTAFLVGALAVIGPKFPARLRIFLLTLAVVDDVGALGAIAIFYSDDIQIWPLLLSIAFLAGVFLVRYLPVGRGPAYAVLSIGAWVAMYASGVHPTLAGVAIALMIPVFPPRRRDVERAVELTTAFRQSPSSEYAAAATRSLRASISENERLQTAYSPYVTYIVLPLFALANAGVRLDAETVGAALGSLLFWGIIAGLVVGKFVGITATTAIVRATGLGTLAPGLTLARVAGGAALSGIGFTISLFIVDIAIDDPLAQAEARFGVLVASAVAFLLAWVVFRVSDRLQPPVPVGGTLARPVDPERDHIRGPVDAPLTLVEYGDFECPFCSRATGSIDHVRSVLGDDLRYVWRHLPLTEVHDHAVDAARAAEAAAKQDAFYEMGQLLFANQDRLEVDDLCGYAEQLGLDPERFLEDFNSTEVANRVTDDALDAEVMDLHSTPTFFIGEKRHKGHYDAATLVEALRASREQSS</sequence>
<keyword evidence="3 12" id="KW-0813">Transport</keyword>
<feature type="transmembrane region" description="Helical" evidence="12">
    <location>
        <begin position="202"/>
        <end position="221"/>
    </location>
</feature>
<keyword evidence="5 12" id="KW-1003">Cell membrane</keyword>
<feature type="transmembrane region" description="Helical" evidence="12">
    <location>
        <begin position="144"/>
        <end position="164"/>
    </location>
</feature>
<feature type="transmembrane region" description="Helical" evidence="12">
    <location>
        <begin position="176"/>
        <end position="196"/>
    </location>
</feature>
<keyword evidence="6 12" id="KW-0812">Transmembrane</keyword>
<dbReference type="Pfam" id="PF06965">
    <property type="entry name" value="Na_H_antiport_1"/>
    <property type="match status" value="1"/>
</dbReference>
<evidence type="ECO:0000256" key="8">
    <source>
        <dbReference type="ARBA" id="ARBA00023053"/>
    </source>
</evidence>
<keyword evidence="7 12" id="KW-1133">Transmembrane helix</keyword>
<protein>
    <recommendedName>
        <fullName evidence="12">Na(+)/H(+) antiporter NhaA</fullName>
    </recommendedName>
    <alternativeName>
        <fullName evidence="12">Sodium/proton antiporter NhaA</fullName>
    </alternativeName>
</protein>
<dbReference type="GO" id="GO:0005886">
    <property type="term" value="C:plasma membrane"/>
    <property type="evidence" value="ECO:0007669"/>
    <property type="project" value="UniProtKB-SubCell"/>
</dbReference>
<dbReference type="GO" id="GO:0006885">
    <property type="term" value="P:regulation of pH"/>
    <property type="evidence" value="ECO:0007669"/>
    <property type="project" value="UniProtKB-UniRule"/>
</dbReference>
<keyword evidence="9 12" id="KW-0406">Ion transport</keyword>
<dbReference type="Pfam" id="PF13462">
    <property type="entry name" value="Thioredoxin_4"/>
    <property type="match status" value="1"/>
</dbReference>
<proteinExistence type="inferred from homology"/>
<dbReference type="RefSeq" id="WP_281883201.1">
    <property type="nucleotide sequence ID" value="NZ_BSDP01000001.1"/>
</dbReference>
<comment type="function">
    <text evidence="12">Na(+)/H(+) antiporter that extrudes sodium in exchange for external protons.</text>
</comment>
<feature type="transmembrane region" description="Helical" evidence="12">
    <location>
        <begin position="385"/>
        <end position="403"/>
    </location>
</feature>
<comment type="caution">
    <text evidence="15">The sequence shown here is derived from an EMBL/GenBank/DDBJ whole genome shotgun (WGS) entry which is preliminary data.</text>
</comment>
<keyword evidence="16" id="KW-1185">Reference proteome</keyword>
<dbReference type="EMBL" id="BSDP01000001">
    <property type="protein sequence ID" value="GLI27031.1"/>
    <property type="molecule type" value="Genomic_DNA"/>
</dbReference>
<dbReference type="SUPFAM" id="SSF52833">
    <property type="entry name" value="Thioredoxin-like"/>
    <property type="match status" value="1"/>
</dbReference>
<dbReference type="Gene3D" id="1.20.1530.10">
    <property type="entry name" value="Na+/H+ antiporter like domain"/>
    <property type="match status" value="1"/>
</dbReference>
<dbReference type="AlphaFoldDB" id="A0A9W6FNZ8"/>
<dbReference type="InterPro" id="IPR004670">
    <property type="entry name" value="NhaA"/>
</dbReference>
<feature type="transmembrane region" description="Helical" evidence="12">
    <location>
        <begin position="37"/>
        <end position="54"/>
    </location>
</feature>
<evidence type="ECO:0000256" key="13">
    <source>
        <dbReference type="SAM" id="MobiDB-lite"/>
    </source>
</evidence>
<name>A0A9W6FNZ8_9MICO</name>
<feature type="transmembrane region" description="Helical" evidence="12">
    <location>
        <begin position="228"/>
        <end position="258"/>
    </location>
</feature>
<dbReference type="InterPro" id="IPR036249">
    <property type="entry name" value="Thioredoxin-like_sf"/>
</dbReference>
<dbReference type="PANTHER" id="PTHR30341">
    <property type="entry name" value="SODIUM ION/PROTON ANTIPORTER NHAA-RELATED"/>
    <property type="match status" value="1"/>
</dbReference>
<dbReference type="NCBIfam" id="TIGR00773">
    <property type="entry name" value="NhaA"/>
    <property type="match status" value="1"/>
</dbReference>
<feature type="transmembrane region" description="Helical" evidence="12">
    <location>
        <begin position="120"/>
        <end position="138"/>
    </location>
</feature>
<comment type="similarity">
    <text evidence="12">Belongs to the NhaA Na(+)/H(+) (TC 2.A.33) antiporter family.</text>
</comment>
<feature type="transmembrane region" description="Helical" evidence="12">
    <location>
        <begin position="415"/>
        <end position="432"/>
    </location>
</feature>
<feature type="transmembrane region" description="Helical" evidence="12">
    <location>
        <begin position="79"/>
        <end position="99"/>
    </location>
</feature>
<evidence type="ECO:0000256" key="2">
    <source>
        <dbReference type="ARBA" id="ARBA00007006"/>
    </source>
</evidence>
<reference evidence="15" key="1">
    <citation type="submission" date="2022-12" db="EMBL/GenBank/DDBJ databases">
        <title>Reference genome sequencing for broad-spectrum identification of bacterial and archaeal isolates by mass spectrometry.</title>
        <authorList>
            <person name="Sekiguchi Y."/>
            <person name="Tourlousse D.M."/>
        </authorList>
    </citation>
    <scope>NUCLEOTIDE SEQUENCE</scope>
    <source>
        <strain evidence="15">14</strain>
    </source>
</reference>
<dbReference type="HAMAP" id="MF_01844">
    <property type="entry name" value="NhaA"/>
    <property type="match status" value="1"/>
</dbReference>
<evidence type="ECO:0000256" key="6">
    <source>
        <dbReference type="ARBA" id="ARBA00022692"/>
    </source>
</evidence>
<dbReference type="InterPro" id="IPR023171">
    <property type="entry name" value="Na/H_antiporter_dom_sf"/>
</dbReference>
<evidence type="ECO:0000256" key="7">
    <source>
        <dbReference type="ARBA" id="ARBA00022989"/>
    </source>
</evidence>
<keyword evidence="8 12" id="KW-0915">Sodium</keyword>
<dbReference type="PANTHER" id="PTHR30341:SF0">
    <property type="entry name" value="NA(+)_H(+) ANTIPORTER NHAA"/>
    <property type="match status" value="1"/>
</dbReference>
<feature type="transmembrane region" description="Helical" evidence="12">
    <location>
        <begin position="341"/>
        <end position="365"/>
    </location>
</feature>
<comment type="subcellular location">
    <subcellularLocation>
        <location evidence="1">Cell inner membrane</location>
        <topology evidence="1">Multi-pass membrane protein</topology>
    </subcellularLocation>
    <subcellularLocation>
        <location evidence="12">Cell membrane</location>
        <topology evidence="12">Multi-pass membrane protein</topology>
    </subcellularLocation>
</comment>
<organism evidence="15 16">
    <name type="scientific">Agromyces rhizosphaerae</name>
    <dbReference type="NCBI Taxonomy" id="88374"/>
    <lineage>
        <taxon>Bacteria</taxon>
        <taxon>Bacillati</taxon>
        <taxon>Actinomycetota</taxon>
        <taxon>Actinomycetes</taxon>
        <taxon>Micrococcales</taxon>
        <taxon>Microbacteriaceae</taxon>
        <taxon>Agromyces</taxon>
    </lineage>
</organism>
<keyword evidence="4 12" id="KW-0050">Antiport</keyword>
<dbReference type="PROSITE" id="PS51352">
    <property type="entry name" value="THIOREDOXIN_2"/>
    <property type="match status" value="1"/>
</dbReference>
<feature type="region of interest" description="Disordered" evidence="13">
    <location>
        <begin position="1"/>
        <end position="33"/>
    </location>
</feature>
<dbReference type="GO" id="GO:0015385">
    <property type="term" value="F:sodium:proton antiporter activity"/>
    <property type="evidence" value="ECO:0007669"/>
    <property type="project" value="UniProtKB-UniRule"/>
</dbReference>
<evidence type="ECO:0000256" key="1">
    <source>
        <dbReference type="ARBA" id="ARBA00004429"/>
    </source>
</evidence>
<dbReference type="Proteomes" id="UP001144396">
    <property type="component" value="Unassembled WGS sequence"/>
</dbReference>
<dbReference type="InterPro" id="IPR013766">
    <property type="entry name" value="Thioredoxin_domain"/>
</dbReference>
<evidence type="ECO:0000256" key="4">
    <source>
        <dbReference type="ARBA" id="ARBA00022449"/>
    </source>
</evidence>
<dbReference type="InterPro" id="IPR012336">
    <property type="entry name" value="Thioredoxin-like_fold"/>
</dbReference>
<evidence type="ECO:0000256" key="9">
    <source>
        <dbReference type="ARBA" id="ARBA00023065"/>
    </source>
</evidence>
<comment type="similarity">
    <text evidence="2">In the N-terminal section; belongs to the NhaA Na(+)/H(+) (TC 2.A.33) antiporter family.</text>
</comment>
<feature type="transmembrane region" description="Helical" evidence="12">
    <location>
        <begin position="311"/>
        <end position="329"/>
    </location>
</feature>
<keyword evidence="11 12" id="KW-0739">Sodium transport</keyword>
<evidence type="ECO:0000256" key="3">
    <source>
        <dbReference type="ARBA" id="ARBA00022448"/>
    </source>
</evidence>
<evidence type="ECO:0000256" key="5">
    <source>
        <dbReference type="ARBA" id="ARBA00022475"/>
    </source>
</evidence>
<comment type="catalytic activity">
    <reaction evidence="12">
        <text>Na(+)(in) + 2 H(+)(out) = Na(+)(out) + 2 H(+)(in)</text>
        <dbReference type="Rhea" id="RHEA:29251"/>
        <dbReference type="ChEBI" id="CHEBI:15378"/>
        <dbReference type="ChEBI" id="CHEBI:29101"/>
    </reaction>
</comment>
<accession>A0A9W6FNZ8</accession>
<evidence type="ECO:0000313" key="16">
    <source>
        <dbReference type="Proteomes" id="UP001144396"/>
    </source>
</evidence>
<evidence type="ECO:0000259" key="14">
    <source>
        <dbReference type="PROSITE" id="PS51352"/>
    </source>
</evidence>